<evidence type="ECO:0000256" key="2">
    <source>
        <dbReference type="ARBA" id="ARBA00022540"/>
    </source>
</evidence>
<dbReference type="GO" id="GO:0005525">
    <property type="term" value="F:GTP binding"/>
    <property type="evidence" value="ECO:0007669"/>
    <property type="project" value="UniProtKB-KW"/>
</dbReference>
<dbReference type="InterPro" id="IPR036925">
    <property type="entry name" value="TIF_IF2_dom3_sf"/>
</dbReference>
<dbReference type="InterPro" id="IPR027417">
    <property type="entry name" value="P-loop_NTPase"/>
</dbReference>
<dbReference type="InterPro" id="IPR015760">
    <property type="entry name" value="TIF_IF2"/>
</dbReference>
<evidence type="ECO:0000256" key="3">
    <source>
        <dbReference type="ARBA" id="ARBA00022741"/>
    </source>
</evidence>
<reference evidence="9" key="1">
    <citation type="submission" date="2025-08" db="UniProtKB">
        <authorList>
            <consortium name="RefSeq"/>
        </authorList>
    </citation>
    <scope>IDENTIFICATION</scope>
</reference>
<dbReference type="Gene3D" id="2.40.30.10">
    <property type="entry name" value="Translation factors"/>
    <property type="match status" value="2"/>
</dbReference>
<feature type="region of interest" description="Disordered" evidence="6">
    <location>
        <begin position="144"/>
        <end position="169"/>
    </location>
</feature>
<feature type="compositionally biased region" description="Polar residues" evidence="6">
    <location>
        <begin position="753"/>
        <end position="764"/>
    </location>
</feature>
<dbReference type="GeneID" id="34622324"/>
<dbReference type="PANTHER" id="PTHR43381:SF5">
    <property type="entry name" value="TR-TYPE G DOMAIN-CONTAINING PROTEIN"/>
    <property type="match status" value="1"/>
</dbReference>
<comment type="similarity">
    <text evidence="1">Belongs to the TRAFAC class translation factor GTPase superfamily. Classic translation factor GTPase family. IF-2 subfamily.</text>
</comment>
<keyword evidence="5" id="KW-0342">GTP-binding</keyword>
<dbReference type="GO" id="GO:0003743">
    <property type="term" value="F:translation initiation factor activity"/>
    <property type="evidence" value="ECO:0007669"/>
    <property type="project" value="UniProtKB-KW"/>
</dbReference>
<dbReference type="OrthoDB" id="349133at2759"/>
<feature type="compositionally biased region" description="Basic and acidic residues" evidence="6">
    <location>
        <begin position="156"/>
        <end position="167"/>
    </location>
</feature>
<evidence type="ECO:0000256" key="5">
    <source>
        <dbReference type="ARBA" id="ARBA00023134"/>
    </source>
</evidence>
<dbReference type="InterPro" id="IPR009000">
    <property type="entry name" value="Transl_B-barrel_sf"/>
</dbReference>
<feature type="region of interest" description="Disordered" evidence="6">
    <location>
        <begin position="214"/>
        <end position="270"/>
    </location>
</feature>
<dbReference type="Proteomes" id="UP000515125">
    <property type="component" value="Unplaced"/>
</dbReference>
<name>A0A6P6RVF0_9EIME</name>
<dbReference type="InterPro" id="IPR023115">
    <property type="entry name" value="TIF_IF2_dom3"/>
</dbReference>
<keyword evidence="2" id="KW-0396">Initiation factor</keyword>
<dbReference type="Gene3D" id="3.40.50.300">
    <property type="entry name" value="P-loop containing nucleotide triphosphate hydrolases"/>
    <property type="match status" value="1"/>
</dbReference>
<dbReference type="PANTHER" id="PTHR43381">
    <property type="entry name" value="TRANSLATION INITIATION FACTOR IF-2-RELATED"/>
    <property type="match status" value="1"/>
</dbReference>
<evidence type="ECO:0000256" key="1">
    <source>
        <dbReference type="ARBA" id="ARBA00007733"/>
    </source>
</evidence>
<dbReference type="RefSeq" id="XP_026191095.1">
    <property type="nucleotide sequence ID" value="XM_026335310.1"/>
</dbReference>
<dbReference type="Pfam" id="PF11987">
    <property type="entry name" value="IF-2"/>
    <property type="match status" value="1"/>
</dbReference>
<feature type="domain" description="Tr-type G" evidence="7">
    <location>
        <begin position="356"/>
        <end position="586"/>
    </location>
</feature>
<keyword evidence="4" id="KW-0648">Protein biosynthesis</keyword>
<dbReference type="Pfam" id="PF00009">
    <property type="entry name" value="GTP_EFTU"/>
    <property type="match status" value="1"/>
</dbReference>
<dbReference type="PRINTS" id="PR00315">
    <property type="entry name" value="ELONGATNFCT"/>
</dbReference>
<dbReference type="AlphaFoldDB" id="A0A6P6RVF0"/>
<protein>
    <submittedName>
        <fullName evidence="9">Uncharacterized protein LOC34622324</fullName>
    </submittedName>
</protein>
<evidence type="ECO:0000313" key="9">
    <source>
        <dbReference type="RefSeq" id="XP_026191095.1"/>
    </source>
</evidence>
<dbReference type="SUPFAM" id="SSF52156">
    <property type="entry name" value="Initiation factor IF2/eIF5b, domain 3"/>
    <property type="match status" value="1"/>
</dbReference>
<evidence type="ECO:0000313" key="8">
    <source>
        <dbReference type="Proteomes" id="UP000515125"/>
    </source>
</evidence>
<sequence length="964" mass="101420">MSRKHSTPEGFFQMLGNCCSGQRALAAGAARGWGPPAGPPPGLREGLQVEAQCVRVWCRYALLRLLPPPPLRHFKASSAARQSRDVLGFLHVSGVRRGRKALGTTELKTIDLTQILSVGASYKVDLLGAPSAATSHRWQLSLALPSADEGAPPRKNRQDGSFTRDSKGPLYEAPDFQEALLAGDASPEEAWSSYDCSLVLDAEEDALAKASSAAHKGLLGGRRKRGPPKALRGGTDPNKRQGTRGGGREGRRLLGGRHSTREREDEADEGAEAFFVGEVPEEEDSLLEEGGAVLVASESKPTANAQPIAQIPPETASTIAPQDTLTNGVAGRPRERVSSSSSRRARKTTPLVQLQPRPAIVAVLGHVDHGKTTLLRALRLMGPQKGPPTPRGPRHCRGAGPCAEAGGITQQIGFFEVVFPESVVASVPRVTFLDTPGHGAFSLMRLRAARAADVVLLVIAANEGVQEETRQCLKALEELKLPTVVVLTKTDIAGDSSRSAASRGTPLAGPEFLSTPEGARLLGELAADGLLTEPLGGLLQVAAVNAKGFLDAREEVPPEGAPGDDPYGMKHLLECVALQAEVLGLRSNAHGGGKGLVLEAHCSAAQGGSASVILKEGSLKVGDWLAAGPSICRVRRLRRVQGPARISAEASSTQPPESALSRVFEVFGFPADALPCPGEEAFVLPSEDAAKQHRDEAVLPVTVRAAAQGSAAAVAAALEGLTARRNAAGIWQLCTPEGTFVGAGGSECESPADDTQGQANTSSGGDVGVKTEAAFRRVRVLRAVAGECHVQDVHSCMDEQKRGGLLIAFGTKISREAKRAAEMHHVQLVPCDIIYKAVEAVEQRLLGPSLFPLPSKGAATQGASADRSSQATVKQLFALSNGSVVAGCDLLKGKLRRGDFVWILRGGTQCHTEAVRVVSLRVGKDAKESVTAPVECGVLCEGFKDWQVGDTLIRQDDPGQRVPP</sequence>
<feature type="region of interest" description="Disordered" evidence="6">
    <location>
        <begin position="745"/>
        <end position="767"/>
    </location>
</feature>
<dbReference type="GO" id="GO:0005737">
    <property type="term" value="C:cytoplasm"/>
    <property type="evidence" value="ECO:0007669"/>
    <property type="project" value="TreeGrafter"/>
</dbReference>
<dbReference type="InterPro" id="IPR005225">
    <property type="entry name" value="Small_GTP-bd"/>
</dbReference>
<evidence type="ECO:0000256" key="6">
    <source>
        <dbReference type="SAM" id="MobiDB-lite"/>
    </source>
</evidence>
<evidence type="ECO:0000256" key="4">
    <source>
        <dbReference type="ARBA" id="ARBA00022917"/>
    </source>
</evidence>
<dbReference type="NCBIfam" id="TIGR00231">
    <property type="entry name" value="small_GTP"/>
    <property type="match status" value="1"/>
</dbReference>
<dbReference type="InterPro" id="IPR000795">
    <property type="entry name" value="T_Tr_GTP-bd_dom"/>
</dbReference>
<evidence type="ECO:0000259" key="7">
    <source>
        <dbReference type="PROSITE" id="PS51722"/>
    </source>
</evidence>
<feature type="region of interest" description="Disordered" evidence="6">
    <location>
        <begin position="315"/>
        <end position="352"/>
    </location>
</feature>
<dbReference type="SUPFAM" id="SSF50447">
    <property type="entry name" value="Translation proteins"/>
    <property type="match status" value="2"/>
</dbReference>
<dbReference type="PROSITE" id="PS51722">
    <property type="entry name" value="G_TR_2"/>
    <property type="match status" value="1"/>
</dbReference>
<proteinExistence type="inferred from homology"/>
<keyword evidence="8" id="KW-1185">Reference proteome</keyword>
<keyword evidence="3" id="KW-0547">Nucleotide-binding</keyword>
<organism evidence="8 9">
    <name type="scientific">Cyclospora cayetanensis</name>
    <dbReference type="NCBI Taxonomy" id="88456"/>
    <lineage>
        <taxon>Eukaryota</taxon>
        <taxon>Sar</taxon>
        <taxon>Alveolata</taxon>
        <taxon>Apicomplexa</taxon>
        <taxon>Conoidasida</taxon>
        <taxon>Coccidia</taxon>
        <taxon>Eucoccidiorida</taxon>
        <taxon>Eimeriorina</taxon>
        <taxon>Eimeriidae</taxon>
        <taxon>Cyclospora</taxon>
    </lineage>
</organism>
<accession>A0A6P6RVF0</accession>
<feature type="compositionally biased region" description="Polar residues" evidence="6">
    <location>
        <begin position="315"/>
        <end position="327"/>
    </location>
</feature>
<dbReference type="GO" id="GO:0003924">
    <property type="term" value="F:GTPase activity"/>
    <property type="evidence" value="ECO:0007669"/>
    <property type="project" value="InterPro"/>
</dbReference>
<dbReference type="SUPFAM" id="SSF52540">
    <property type="entry name" value="P-loop containing nucleoside triphosphate hydrolases"/>
    <property type="match status" value="1"/>
</dbReference>
<gene>
    <name evidence="9" type="primary">LOC34622324</name>
</gene>